<keyword evidence="1" id="KW-0540">Nuclease</keyword>
<dbReference type="CDD" id="cd06133">
    <property type="entry name" value="ERI-1_3'hExo_like"/>
    <property type="match status" value="1"/>
</dbReference>
<dbReference type="SMART" id="SM00479">
    <property type="entry name" value="EXOIII"/>
    <property type="match status" value="1"/>
</dbReference>
<dbReference type="InterPro" id="IPR012337">
    <property type="entry name" value="RNaseH-like_sf"/>
</dbReference>
<dbReference type="InterPro" id="IPR047201">
    <property type="entry name" value="ERI-1_3'hExo-like"/>
</dbReference>
<dbReference type="InterPro" id="IPR036397">
    <property type="entry name" value="RNaseH_sf"/>
</dbReference>
<dbReference type="GO" id="GO:0003676">
    <property type="term" value="F:nucleic acid binding"/>
    <property type="evidence" value="ECO:0007669"/>
    <property type="project" value="InterPro"/>
</dbReference>
<dbReference type="Gene3D" id="3.30.420.10">
    <property type="entry name" value="Ribonuclease H-like superfamily/Ribonuclease H"/>
    <property type="match status" value="1"/>
</dbReference>
<evidence type="ECO:0000259" key="4">
    <source>
        <dbReference type="SMART" id="SM00479"/>
    </source>
</evidence>
<keyword evidence="2" id="KW-0378">Hydrolase</keyword>
<proteinExistence type="predicted"/>
<dbReference type="FunFam" id="3.30.420.10:FF:000068">
    <property type="entry name" value="Exonuclease domain-containing protein 1"/>
    <property type="match status" value="1"/>
</dbReference>
<dbReference type="InterPro" id="IPR051274">
    <property type="entry name" value="3-5_Exoribonuclease"/>
</dbReference>
<evidence type="ECO:0000256" key="1">
    <source>
        <dbReference type="ARBA" id="ARBA00022722"/>
    </source>
</evidence>
<dbReference type="InterPro" id="IPR013520">
    <property type="entry name" value="Ribonucl_H"/>
</dbReference>
<reference evidence="5 6" key="1">
    <citation type="journal article" date="2020" name="IScience">
        <title>Genome Sequencing of the Endangered Kingdonia uniflora (Circaeasteraceae, Ranunculales) Reveals Potential Mechanisms of Evolutionary Specialization.</title>
        <authorList>
            <person name="Sun Y."/>
            <person name="Deng T."/>
            <person name="Zhang A."/>
            <person name="Moore M.J."/>
            <person name="Landis J.B."/>
            <person name="Lin N."/>
            <person name="Zhang H."/>
            <person name="Zhang X."/>
            <person name="Huang J."/>
            <person name="Zhang X."/>
            <person name="Sun H."/>
            <person name="Wang H."/>
        </authorList>
    </citation>
    <scope>NUCLEOTIDE SEQUENCE [LARGE SCALE GENOMIC DNA]</scope>
    <source>
        <strain evidence="5">TB1705</strain>
        <tissue evidence="5">Leaf</tissue>
    </source>
</reference>
<evidence type="ECO:0000313" key="6">
    <source>
        <dbReference type="Proteomes" id="UP000541444"/>
    </source>
</evidence>
<dbReference type="SUPFAM" id="SSF53098">
    <property type="entry name" value="Ribonuclease H-like"/>
    <property type="match status" value="1"/>
</dbReference>
<dbReference type="PANTHER" id="PTHR23044:SF61">
    <property type="entry name" value="3'-5' EXORIBONUCLEASE 1-RELATED"/>
    <property type="match status" value="1"/>
</dbReference>
<keyword evidence="3" id="KW-0269">Exonuclease</keyword>
<sequence length="344" mass="39342">MEQMMRLQEFNYFVVIDFEATCDKDKKPNPQEIIEFPSVLVNSMNNQIESSFQTYVRPIFHQHLTNFCKDLTGIQQEQVDRGVLLSEALLMHDKWLEDMGVKKSNFAVVTWGDWDCSIMLESECRFKQIKKPDYFNRWINLRVPFNEVYRGVRCSLIEAVELACIPWEGRPHCGLDDARNTARLLISLMSRGLKFSITNSMVSPQNCTAAEGCVYCYCGVKSTGCMVKFVMPTSQLNDQFPKMNIQGHPQIVYVSDDEVDHNQSPVLQLAVMQGTPHLNYLTPKIVKAEGLNSNVCANVYAVKYIYKYIFCNTMDHRDIVSVSNVEDADKQSTVLHLAALQDTT</sequence>
<protein>
    <recommendedName>
        <fullName evidence="4">Exonuclease domain-containing protein</fullName>
    </recommendedName>
</protein>
<dbReference type="GO" id="GO:0000175">
    <property type="term" value="F:3'-5'-RNA exonuclease activity"/>
    <property type="evidence" value="ECO:0007669"/>
    <property type="project" value="InterPro"/>
</dbReference>
<organism evidence="5 6">
    <name type="scientific">Kingdonia uniflora</name>
    <dbReference type="NCBI Taxonomy" id="39325"/>
    <lineage>
        <taxon>Eukaryota</taxon>
        <taxon>Viridiplantae</taxon>
        <taxon>Streptophyta</taxon>
        <taxon>Embryophyta</taxon>
        <taxon>Tracheophyta</taxon>
        <taxon>Spermatophyta</taxon>
        <taxon>Magnoliopsida</taxon>
        <taxon>Ranunculales</taxon>
        <taxon>Circaeasteraceae</taxon>
        <taxon>Kingdonia</taxon>
    </lineage>
</organism>
<keyword evidence="6" id="KW-1185">Reference proteome</keyword>
<feature type="domain" description="Exonuclease" evidence="4">
    <location>
        <begin position="12"/>
        <end position="194"/>
    </location>
</feature>
<accession>A0A7J7NK42</accession>
<dbReference type="OrthoDB" id="448399at2759"/>
<dbReference type="EMBL" id="JACGCM010000760">
    <property type="protein sequence ID" value="KAF6167268.1"/>
    <property type="molecule type" value="Genomic_DNA"/>
</dbReference>
<evidence type="ECO:0000256" key="2">
    <source>
        <dbReference type="ARBA" id="ARBA00022801"/>
    </source>
</evidence>
<dbReference type="AlphaFoldDB" id="A0A7J7NK42"/>
<dbReference type="Proteomes" id="UP000541444">
    <property type="component" value="Unassembled WGS sequence"/>
</dbReference>
<name>A0A7J7NK42_9MAGN</name>
<evidence type="ECO:0000313" key="5">
    <source>
        <dbReference type="EMBL" id="KAF6167268.1"/>
    </source>
</evidence>
<comment type="caution">
    <text evidence="5">The sequence shown here is derived from an EMBL/GenBank/DDBJ whole genome shotgun (WGS) entry which is preliminary data.</text>
</comment>
<evidence type="ECO:0000256" key="3">
    <source>
        <dbReference type="ARBA" id="ARBA00022839"/>
    </source>
</evidence>
<gene>
    <name evidence="5" type="ORF">GIB67_043129</name>
</gene>
<dbReference type="PANTHER" id="PTHR23044">
    <property type="entry name" value="3'-5' EXONUCLEASE ERI1-RELATED"/>
    <property type="match status" value="1"/>
</dbReference>
<dbReference type="Pfam" id="PF00929">
    <property type="entry name" value="RNase_T"/>
    <property type="match status" value="1"/>
</dbReference>